<dbReference type="KEGG" id="rry:C1O28_02985"/>
<comment type="subcellular location">
    <subcellularLocation>
        <location evidence="1">Cell membrane</location>
        <topology evidence="1">Multi-pass membrane protein</topology>
    </subcellularLocation>
</comment>
<evidence type="ECO:0000256" key="5">
    <source>
        <dbReference type="SAM" id="MobiDB-lite"/>
    </source>
</evidence>
<feature type="transmembrane region" description="Helical" evidence="6">
    <location>
        <begin position="186"/>
        <end position="209"/>
    </location>
</feature>
<evidence type="ECO:0000256" key="2">
    <source>
        <dbReference type="ARBA" id="ARBA00022692"/>
    </source>
</evidence>
<evidence type="ECO:0000256" key="4">
    <source>
        <dbReference type="ARBA" id="ARBA00023136"/>
    </source>
</evidence>
<feature type="transmembrane region" description="Helical" evidence="6">
    <location>
        <begin position="58"/>
        <end position="75"/>
    </location>
</feature>
<keyword evidence="2 6" id="KW-0812">Transmembrane</keyword>
<gene>
    <name evidence="8" type="ORF">C5C04_07705</name>
</gene>
<dbReference type="Gene3D" id="1.20.1250.20">
    <property type="entry name" value="MFS general substrate transporter like domains"/>
    <property type="match status" value="1"/>
</dbReference>
<reference evidence="8 9" key="1">
    <citation type="submission" date="2018-02" db="EMBL/GenBank/DDBJ databases">
        <title>Bacteriophage NCPPB3778 and a type I-E CRISPR drive the evolution of the US Biological Select Agent, Rathayibacter toxicus.</title>
        <authorList>
            <person name="Davis E.W.II."/>
            <person name="Tabima J.F."/>
            <person name="Weisberg A.J."/>
            <person name="Lopes L.D."/>
            <person name="Wiseman M.S."/>
            <person name="Wiseman M.S."/>
            <person name="Pupko T."/>
            <person name="Belcher M.S."/>
            <person name="Sechler A.J."/>
            <person name="Tancos M.A."/>
            <person name="Schroeder B.K."/>
            <person name="Murray T.D."/>
            <person name="Luster D.G."/>
            <person name="Schneider W.L."/>
            <person name="Rogers E."/>
            <person name="Andreote F.D."/>
            <person name="Grunwald N.J."/>
            <person name="Putnam M.L."/>
            <person name="Chang J.H."/>
        </authorList>
    </citation>
    <scope>NUCLEOTIDE SEQUENCE [LARGE SCALE GENOMIC DNA]</scope>
    <source>
        <strain evidence="8 9">AY1I9</strain>
    </source>
</reference>
<evidence type="ECO:0000259" key="7">
    <source>
        <dbReference type="PROSITE" id="PS50850"/>
    </source>
</evidence>
<dbReference type="AlphaFoldDB" id="A0ABD6W8Z2"/>
<feature type="region of interest" description="Disordered" evidence="5">
    <location>
        <begin position="233"/>
        <end position="257"/>
    </location>
</feature>
<dbReference type="EMBL" id="PSUL01000014">
    <property type="protein sequence ID" value="PPF14161.1"/>
    <property type="molecule type" value="Genomic_DNA"/>
</dbReference>
<dbReference type="Proteomes" id="UP000237881">
    <property type="component" value="Unassembled WGS sequence"/>
</dbReference>
<dbReference type="InterPro" id="IPR011701">
    <property type="entry name" value="MFS"/>
</dbReference>
<name>A0ABD6W8Z2_RATRA</name>
<dbReference type="Pfam" id="PF07690">
    <property type="entry name" value="MFS_1"/>
    <property type="match status" value="1"/>
</dbReference>
<evidence type="ECO:0000313" key="8">
    <source>
        <dbReference type="EMBL" id="PPF14161.1"/>
    </source>
</evidence>
<dbReference type="PANTHER" id="PTHR11360">
    <property type="entry name" value="MONOCARBOXYLATE TRANSPORTER"/>
    <property type="match status" value="1"/>
</dbReference>
<keyword evidence="3 6" id="KW-1133">Transmembrane helix</keyword>
<feature type="transmembrane region" description="Helical" evidence="6">
    <location>
        <begin position="95"/>
        <end position="118"/>
    </location>
</feature>
<dbReference type="InterPro" id="IPR036259">
    <property type="entry name" value="MFS_trans_sf"/>
</dbReference>
<feature type="compositionally biased region" description="Polar residues" evidence="5">
    <location>
        <begin position="248"/>
        <end position="257"/>
    </location>
</feature>
<evidence type="ECO:0000256" key="1">
    <source>
        <dbReference type="ARBA" id="ARBA00004651"/>
    </source>
</evidence>
<sequence>MRVSVGLSERVAVRRPGEGPRPPRDRLIPIRFPLEVWRFACRKSPQKVLPVVGSRDRSFWITGVAVLISVMGSSVKNTVQVSFEPMAESYGEPRGAFALATTMFALTIAVASPIVGVLSDTLGPLVVLRSGLVVSAGMFVSLSFAQNFVLLAVLYGTLGAIGYASLSYIPIGVLADRAFPPERRGFFYALLTNGTALGFILLVPLWIWLESVTTWQSVMLALGASSSSCSSRFPSPFASSNRRRAQLRTHNTVASAE</sequence>
<dbReference type="InterPro" id="IPR050327">
    <property type="entry name" value="Proton-linked_MCT"/>
</dbReference>
<feature type="transmembrane region" description="Helical" evidence="6">
    <location>
        <begin position="150"/>
        <end position="174"/>
    </location>
</feature>
<protein>
    <submittedName>
        <fullName evidence="8">MFS transporter</fullName>
    </submittedName>
</protein>
<proteinExistence type="predicted"/>
<accession>A0ABD6W8Z2</accession>
<evidence type="ECO:0000313" key="9">
    <source>
        <dbReference type="Proteomes" id="UP000237881"/>
    </source>
</evidence>
<feature type="domain" description="Major facilitator superfamily (MFS) profile" evidence="7">
    <location>
        <begin position="58"/>
        <end position="257"/>
    </location>
</feature>
<evidence type="ECO:0000256" key="6">
    <source>
        <dbReference type="SAM" id="Phobius"/>
    </source>
</evidence>
<dbReference type="SUPFAM" id="SSF103473">
    <property type="entry name" value="MFS general substrate transporter"/>
    <property type="match status" value="1"/>
</dbReference>
<keyword evidence="4 6" id="KW-0472">Membrane</keyword>
<comment type="caution">
    <text evidence="8">The sequence shown here is derived from an EMBL/GenBank/DDBJ whole genome shotgun (WGS) entry which is preliminary data.</text>
</comment>
<organism evidence="8 9">
    <name type="scientific">Rathayibacter rathayi</name>
    <name type="common">Corynebacterium rathayi</name>
    <dbReference type="NCBI Taxonomy" id="33887"/>
    <lineage>
        <taxon>Bacteria</taxon>
        <taxon>Bacillati</taxon>
        <taxon>Actinomycetota</taxon>
        <taxon>Actinomycetes</taxon>
        <taxon>Micrococcales</taxon>
        <taxon>Microbacteriaceae</taxon>
        <taxon>Rathayibacter</taxon>
    </lineage>
</organism>
<dbReference type="RefSeq" id="WP_097166650.1">
    <property type="nucleotide sequence ID" value="NZ_PSUJ01000014.1"/>
</dbReference>
<evidence type="ECO:0000256" key="3">
    <source>
        <dbReference type="ARBA" id="ARBA00022989"/>
    </source>
</evidence>
<dbReference type="PROSITE" id="PS50850">
    <property type="entry name" value="MFS"/>
    <property type="match status" value="1"/>
</dbReference>
<dbReference type="GO" id="GO:0005886">
    <property type="term" value="C:plasma membrane"/>
    <property type="evidence" value="ECO:0007669"/>
    <property type="project" value="UniProtKB-SubCell"/>
</dbReference>
<dbReference type="InterPro" id="IPR020846">
    <property type="entry name" value="MFS_dom"/>
</dbReference>
<dbReference type="PANTHER" id="PTHR11360:SF284">
    <property type="entry name" value="EG:103B4.3 PROTEIN-RELATED"/>
    <property type="match status" value="1"/>
</dbReference>
<feature type="transmembrane region" description="Helical" evidence="6">
    <location>
        <begin position="125"/>
        <end position="144"/>
    </location>
</feature>